<feature type="chain" id="PRO_5031173439" evidence="1">
    <location>
        <begin position="23"/>
        <end position="394"/>
    </location>
</feature>
<dbReference type="RefSeq" id="WP_184534496.1">
    <property type="nucleotide sequence ID" value="NZ_JACHJW010000001.1"/>
</dbReference>
<sequence length="394" mass="42117">MKTPRRALAVLAATTVASVGLAAPAVAGPKGRCSTEPTAPTTLPRLSAEKLSAAIANLPNDEVTGALVQIRGSAGCWQGTSGVADLRTGRPVPQDGRFRIGSMTKTFTAVVALQLVADGELDLDRSVQHYLPGYLPADYPTITVRQVLTYTSGINGKGVPHKDPDWFFAHRYDHWEPGSQLDLTKPLAFPPGTKQRYGNADYILAGLLIEKVTGRSWEREVTNRIIRPLGLTGTTAPSDDRRIHGPHARGYEAVETAEGTRWVDITEANPSLQWSAASIVSTAADLDKFIVELFSGRLVPAAQLELMFSVPAVPVYDGDDDPTNDQPATHSAGLMAIPLGPLTLWGKSGDRPGYNNGMGATKDLSRRLVYSVNTIHMGGEMPAAAQRIIGASFS</sequence>
<dbReference type="PANTHER" id="PTHR46825">
    <property type="entry name" value="D-ALANYL-D-ALANINE-CARBOXYPEPTIDASE/ENDOPEPTIDASE AMPH"/>
    <property type="match status" value="1"/>
</dbReference>
<organism evidence="3 4">
    <name type="scientific">Micromonospora polyrhachis</name>
    <dbReference type="NCBI Taxonomy" id="1282883"/>
    <lineage>
        <taxon>Bacteria</taxon>
        <taxon>Bacillati</taxon>
        <taxon>Actinomycetota</taxon>
        <taxon>Actinomycetes</taxon>
        <taxon>Micromonosporales</taxon>
        <taxon>Micromonosporaceae</taxon>
        <taxon>Micromonospora</taxon>
    </lineage>
</organism>
<dbReference type="InterPro" id="IPR001466">
    <property type="entry name" value="Beta-lactam-related"/>
</dbReference>
<feature type="domain" description="Beta-lactamase-related" evidence="2">
    <location>
        <begin position="69"/>
        <end position="388"/>
    </location>
</feature>
<dbReference type="PANTHER" id="PTHR46825:SF7">
    <property type="entry name" value="D-ALANYL-D-ALANINE CARBOXYPEPTIDASE"/>
    <property type="match status" value="1"/>
</dbReference>
<dbReference type="AlphaFoldDB" id="A0A7W7WP82"/>
<dbReference type="Gene3D" id="3.40.710.10">
    <property type="entry name" value="DD-peptidase/beta-lactamase superfamily"/>
    <property type="match status" value="1"/>
</dbReference>
<dbReference type="GO" id="GO:0009002">
    <property type="term" value="F:serine-type D-Ala-D-Ala carboxypeptidase activity"/>
    <property type="evidence" value="ECO:0007669"/>
    <property type="project" value="UniProtKB-EC"/>
</dbReference>
<keyword evidence="1" id="KW-0732">Signal</keyword>
<dbReference type="Proteomes" id="UP000578819">
    <property type="component" value="Unassembled WGS sequence"/>
</dbReference>
<dbReference type="EMBL" id="JACHJW010000001">
    <property type="protein sequence ID" value="MBB4958399.1"/>
    <property type="molecule type" value="Genomic_DNA"/>
</dbReference>
<dbReference type="Pfam" id="PF00144">
    <property type="entry name" value="Beta-lactamase"/>
    <property type="match status" value="1"/>
</dbReference>
<dbReference type="EC" id="3.4.16.4" evidence="3"/>
<gene>
    <name evidence="3" type="ORF">FHR38_002132</name>
</gene>
<evidence type="ECO:0000313" key="3">
    <source>
        <dbReference type="EMBL" id="MBB4958399.1"/>
    </source>
</evidence>
<reference evidence="3 4" key="1">
    <citation type="submission" date="2020-08" db="EMBL/GenBank/DDBJ databases">
        <title>Sequencing the genomes of 1000 actinobacteria strains.</title>
        <authorList>
            <person name="Klenk H.-P."/>
        </authorList>
    </citation>
    <scope>NUCLEOTIDE SEQUENCE [LARGE SCALE GENOMIC DNA]</scope>
    <source>
        <strain evidence="3 4">DSM 45886</strain>
    </source>
</reference>
<keyword evidence="3" id="KW-0378">Hydrolase</keyword>
<evidence type="ECO:0000256" key="1">
    <source>
        <dbReference type="SAM" id="SignalP"/>
    </source>
</evidence>
<comment type="caution">
    <text evidence="3">The sequence shown here is derived from an EMBL/GenBank/DDBJ whole genome shotgun (WGS) entry which is preliminary data.</text>
</comment>
<keyword evidence="4" id="KW-1185">Reference proteome</keyword>
<name>A0A7W7WP82_9ACTN</name>
<protein>
    <submittedName>
        <fullName evidence="3">D-alanyl-D-alanine carboxypeptidase</fullName>
        <ecNumber evidence="3">3.4.16.4</ecNumber>
    </submittedName>
</protein>
<evidence type="ECO:0000259" key="2">
    <source>
        <dbReference type="Pfam" id="PF00144"/>
    </source>
</evidence>
<evidence type="ECO:0000313" key="4">
    <source>
        <dbReference type="Proteomes" id="UP000578819"/>
    </source>
</evidence>
<dbReference type="InterPro" id="IPR012338">
    <property type="entry name" value="Beta-lactam/transpept-like"/>
</dbReference>
<dbReference type="InterPro" id="IPR050491">
    <property type="entry name" value="AmpC-like"/>
</dbReference>
<proteinExistence type="predicted"/>
<accession>A0A7W7WP82</accession>
<keyword evidence="3" id="KW-0645">Protease</keyword>
<keyword evidence="3" id="KW-0121">Carboxypeptidase</keyword>
<feature type="signal peptide" evidence="1">
    <location>
        <begin position="1"/>
        <end position="22"/>
    </location>
</feature>
<dbReference type="SUPFAM" id="SSF56601">
    <property type="entry name" value="beta-lactamase/transpeptidase-like"/>
    <property type="match status" value="1"/>
</dbReference>